<gene>
    <name evidence="3" type="ORF">I5L03_04100</name>
</gene>
<sequence length="524" mass="54131">MTLLSRSLILGVSAFALSACGADDIASPGTGGNVIINNPPATPTPSPTPTSSAVTPAGGCPTIADPQGLTDEGTISGPEGEWRVCALPQRINVSTTLPRFDGLLYRLPGEVNVGTDGGPAPDASDGLSDTNVELSIDPGVILYASGSGFLNVTRGNTINAVGTEDLPIIFTSRDNILGQNNANSSGQWGGVVLSGRAPVTDCRTPGATPGTVDCERQVEGAVNPALFGGATEDDSSGTMRYVQIRFSGFVLSGDSELQALTTGGTGSGTDLSFIQSVNSSDDGVEFFGGLVNIKNLIVAGAEDDSIDTDTGVKANMQFVIAAQRDGIGDTIIEADSNNGLEDQTPRQNTTIANATFIQRKDDDQVVRIRGGTDYGLYNTLIWDASAAGTPCIRIDLDETVRAANAGLDDVGPPRFESVALQCGTDFRDGSGGISAAQAEGIFDSGTGNDKSYTNTLVNGYLNGANENGFMTIFDVTTLGSFFEATNFIGAVSDSDDWTQGWTCDSSAVSFGNNTGNCIDIPVFN</sequence>
<keyword evidence="4" id="KW-1185">Reference proteome</keyword>
<protein>
    <recommendedName>
        <fullName evidence="5">Lipoprotein</fullName>
    </recommendedName>
</protein>
<evidence type="ECO:0000313" key="4">
    <source>
        <dbReference type="Proteomes" id="UP000602442"/>
    </source>
</evidence>
<name>A0ABS0N1C9_9SPHN</name>
<feature type="region of interest" description="Disordered" evidence="1">
    <location>
        <begin position="31"/>
        <end position="55"/>
    </location>
</feature>
<evidence type="ECO:0000256" key="1">
    <source>
        <dbReference type="SAM" id="MobiDB-lite"/>
    </source>
</evidence>
<keyword evidence="2" id="KW-0732">Signal</keyword>
<organism evidence="3 4">
    <name type="scientific">Aurantiacibacter sediminis</name>
    <dbReference type="NCBI Taxonomy" id="2793064"/>
    <lineage>
        <taxon>Bacteria</taxon>
        <taxon>Pseudomonadati</taxon>
        <taxon>Pseudomonadota</taxon>
        <taxon>Alphaproteobacteria</taxon>
        <taxon>Sphingomonadales</taxon>
        <taxon>Erythrobacteraceae</taxon>
        <taxon>Aurantiacibacter</taxon>
    </lineage>
</organism>
<dbReference type="RefSeq" id="WP_197920423.1">
    <property type="nucleotide sequence ID" value="NZ_CAWPTA010000006.1"/>
</dbReference>
<reference evidence="3 4" key="1">
    <citation type="submission" date="2020-11" db="EMBL/GenBank/DDBJ databases">
        <title>Erythrobacter sediminis sp. nov., a marine bacterium from a tidal flat of Garorim Bay.</title>
        <authorList>
            <person name="Kim D."/>
            <person name="Yoo Y."/>
            <person name="Kim J.-J."/>
        </authorList>
    </citation>
    <scope>NUCLEOTIDE SEQUENCE [LARGE SCALE GENOMIC DNA]</scope>
    <source>
        <strain evidence="3 4">JGD-13</strain>
    </source>
</reference>
<dbReference type="PANTHER" id="PTHR41339">
    <property type="entry name" value="LIPL48"/>
    <property type="match status" value="1"/>
</dbReference>
<feature type="signal peptide" evidence="2">
    <location>
        <begin position="1"/>
        <end position="21"/>
    </location>
</feature>
<accession>A0ABS0N1C9</accession>
<comment type="caution">
    <text evidence="3">The sequence shown here is derived from an EMBL/GenBank/DDBJ whole genome shotgun (WGS) entry which is preliminary data.</text>
</comment>
<dbReference type="EMBL" id="JAEANY010000001">
    <property type="protein sequence ID" value="MBH5321767.1"/>
    <property type="molecule type" value="Genomic_DNA"/>
</dbReference>
<proteinExistence type="predicted"/>
<dbReference type="PROSITE" id="PS51257">
    <property type="entry name" value="PROKAR_LIPOPROTEIN"/>
    <property type="match status" value="1"/>
</dbReference>
<feature type="chain" id="PRO_5046192909" description="Lipoprotein" evidence="2">
    <location>
        <begin position="22"/>
        <end position="524"/>
    </location>
</feature>
<dbReference type="Proteomes" id="UP000602442">
    <property type="component" value="Unassembled WGS sequence"/>
</dbReference>
<dbReference type="PANTHER" id="PTHR41339:SF1">
    <property type="entry name" value="SECRETED PROTEIN"/>
    <property type="match status" value="1"/>
</dbReference>
<evidence type="ECO:0000313" key="3">
    <source>
        <dbReference type="EMBL" id="MBH5321767.1"/>
    </source>
</evidence>
<evidence type="ECO:0000256" key="2">
    <source>
        <dbReference type="SAM" id="SignalP"/>
    </source>
</evidence>
<evidence type="ECO:0008006" key="5">
    <source>
        <dbReference type="Google" id="ProtNLM"/>
    </source>
</evidence>